<accession>A0A2I9D7F8</accession>
<dbReference type="Gene3D" id="3.50.50.60">
    <property type="entry name" value="FAD/NAD(P)-binding domain"/>
    <property type="match status" value="1"/>
</dbReference>
<evidence type="ECO:0000313" key="9">
    <source>
        <dbReference type="EMBL" id="GBF06696.1"/>
    </source>
</evidence>
<feature type="domain" description="Digeranylgeranylglycerophospholipid reductase catalytic" evidence="8">
    <location>
        <begin position="176"/>
        <end position="247"/>
    </location>
</feature>
<evidence type="ECO:0000256" key="7">
    <source>
        <dbReference type="SAM" id="MobiDB-lite"/>
    </source>
</evidence>
<gene>
    <name evidence="9" type="ORF">DAERI_100059</name>
</gene>
<dbReference type="InterPro" id="IPR036188">
    <property type="entry name" value="FAD/NAD-bd_sf"/>
</dbReference>
<keyword evidence="10" id="KW-1185">Reference proteome</keyword>
<keyword evidence="5" id="KW-0594">Phospholipid biosynthesis</keyword>
<reference evidence="10" key="1">
    <citation type="submission" date="2018-01" db="EMBL/GenBank/DDBJ databases">
        <title>Draft Genome Sequence of the Radioresistant Bacterium Deinococcus aerius TR0125, Isolated from the Higher Atmosphere above Japan.</title>
        <authorList>
            <person name="Satoh K."/>
            <person name="Arai H."/>
            <person name="Sanzen T."/>
            <person name="Kawaguchi Y."/>
            <person name="Hayashi H."/>
            <person name="Yokobori S."/>
            <person name="Yamagishi A."/>
            <person name="Oono Y."/>
            <person name="Narumi I."/>
        </authorList>
    </citation>
    <scope>NUCLEOTIDE SEQUENCE [LARGE SCALE GENOMIC DNA]</scope>
    <source>
        <strain evidence="10">TR0125</strain>
    </source>
</reference>
<dbReference type="PANTHER" id="PTHR42685:SF18">
    <property type="entry name" value="DIGERANYLGERANYLGLYCEROPHOSPHOLIPID REDUCTASE"/>
    <property type="match status" value="1"/>
</dbReference>
<dbReference type="EMBL" id="BFAG01000010">
    <property type="protein sequence ID" value="GBF06696.1"/>
    <property type="molecule type" value="Genomic_DNA"/>
</dbReference>
<dbReference type="InterPro" id="IPR050407">
    <property type="entry name" value="Geranylgeranyl_reductase"/>
</dbReference>
<keyword evidence="1" id="KW-0444">Lipid biosynthesis</keyword>
<dbReference type="Pfam" id="PF12831">
    <property type="entry name" value="FAD_oxidored"/>
    <property type="match status" value="1"/>
</dbReference>
<proteinExistence type="predicted"/>
<evidence type="ECO:0000256" key="3">
    <source>
        <dbReference type="ARBA" id="ARBA00023002"/>
    </source>
</evidence>
<evidence type="ECO:0000256" key="4">
    <source>
        <dbReference type="ARBA" id="ARBA00023098"/>
    </source>
</evidence>
<evidence type="ECO:0000256" key="1">
    <source>
        <dbReference type="ARBA" id="ARBA00022516"/>
    </source>
</evidence>
<evidence type="ECO:0000256" key="2">
    <source>
        <dbReference type="ARBA" id="ARBA00022630"/>
    </source>
</evidence>
<protein>
    <submittedName>
        <fullName evidence="9">FAD dependent oxidoreductase</fullName>
    </submittedName>
</protein>
<keyword evidence="4" id="KW-0443">Lipid metabolism</keyword>
<dbReference type="InterPro" id="IPR054715">
    <property type="entry name" value="GGR_cat"/>
</dbReference>
<evidence type="ECO:0000256" key="6">
    <source>
        <dbReference type="ARBA" id="ARBA00023264"/>
    </source>
</evidence>
<dbReference type="GO" id="GO:0008654">
    <property type="term" value="P:phospholipid biosynthetic process"/>
    <property type="evidence" value="ECO:0007669"/>
    <property type="project" value="UniProtKB-KW"/>
</dbReference>
<keyword evidence="2" id="KW-0285">Flavoprotein</keyword>
<dbReference type="PANTHER" id="PTHR42685">
    <property type="entry name" value="GERANYLGERANYL DIPHOSPHATE REDUCTASE"/>
    <property type="match status" value="1"/>
</dbReference>
<name>A0A2I9D7F8_9DEIO</name>
<dbReference type="SUPFAM" id="SSF51905">
    <property type="entry name" value="FAD/NAD(P)-binding domain"/>
    <property type="match status" value="1"/>
</dbReference>
<dbReference type="AlphaFoldDB" id="A0A2I9D7F8"/>
<comment type="caution">
    <text evidence="9">The sequence shown here is derived from an EMBL/GenBank/DDBJ whole genome shotgun (WGS) entry which is preliminary data.</text>
</comment>
<keyword evidence="6" id="KW-1208">Phospholipid metabolism</keyword>
<feature type="region of interest" description="Disordered" evidence="7">
    <location>
        <begin position="397"/>
        <end position="419"/>
    </location>
</feature>
<evidence type="ECO:0000313" key="10">
    <source>
        <dbReference type="Proteomes" id="UP000236569"/>
    </source>
</evidence>
<organism evidence="9 10">
    <name type="scientific">Deinococcus aerius</name>
    <dbReference type="NCBI Taxonomy" id="200253"/>
    <lineage>
        <taxon>Bacteria</taxon>
        <taxon>Thermotogati</taxon>
        <taxon>Deinococcota</taxon>
        <taxon>Deinococci</taxon>
        <taxon>Deinococcales</taxon>
        <taxon>Deinococcaceae</taxon>
        <taxon>Deinococcus</taxon>
    </lineage>
</organism>
<evidence type="ECO:0000259" key="8">
    <source>
        <dbReference type="Pfam" id="PF22578"/>
    </source>
</evidence>
<evidence type="ECO:0000256" key="5">
    <source>
        <dbReference type="ARBA" id="ARBA00023209"/>
    </source>
</evidence>
<dbReference type="Pfam" id="PF22578">
    <property type="entry name" value="GGR_cat"/>
    <property type="match status" value="1"/>
</dbReference>
<dbReference type="Proteomes" id="UP000236569">
    <property type="component" value="Unassembled WGS sequence"/>
</dbReference>
<sequence length="419" mass="43146">MVGAGPAGLRAARAAALGGARTLVLDKADAVGVPVRTSGGSFVTELDRLGVPARLYHPVTRLRFVGPRSEAVYDYPEPVACVLDVRGLYQHLAQEAIAAGAALRLRARVEEPVLTGGAATGVRFRDGLSGEACEARARVVVDASGHAALVARRAGGHPGFPSVGYGAELDLFAPGFDEREAVLLVGSQVAPRGYAWAFPHGGGRVRLGVGVTRPHTDLDPRAYLETVAARVPGLRGASPVEVHTGLVPAAAPDGAPLVAHGLLVVGDAAGQASSLVGEGIRYVMRAGDLAGGVAAGAVRAGDASRGFLERYARAWQREFGRDLRVAHAVHERLVSYDDAAWEERMPLLRAIPPGPFARLLAGDFSPGLLLELGTRHPRLLATAGRLAAAGVGRRVNSALTGGGSRPSPPLSGPDSGGTG</sequence>
<dbReference type="GO" id="GO:0016491">
    <property type="term" value="F:oxidoreductase activity"/>
    <property type="evidence" value="ECO:0007669"/>
    <property type="project" value="UniProtKB-KW"/>
</dbReference>
<keyword evidence="3" id="KW-0560">Oxidoreductase</keyword>